<protein>
    <submittedName>
        <fullName evidence="19">Penicillin-binding protein 1B</fullName>
    </submittedName>
</protein>
<dbReference type="Pfam" id="PF00912">
    <property type="entry name" value="Transgly"/>
    <property type="match status" value="1"/>
</dbReference>
<comment type="catalytic activity">
    <reaction evidence="14">
        <text>Preferential cleavage: (Ac)2-L-Lys-D-Ala-|-D-Ala. Also transpeptidation of peptidyl-alanyl moieties that are N-acyl substituents of D-alanine.</text>
        <dbReference type="EC" id="3.4.16.4"/>
    </reaction>
</comment>
<dbReference type="Proteomes" id="UP000181884">
    <property type="component" value="Unassembled WGS sequence"/>
</dbReference>
<dbReference type="InterPro" id="IPR023346">
    <property type="entry name" value="Lysozyme-like_dom_sf"/>
</dbReference>
<comment type="catalytic activity">
    <reaction evidence="15">
        <text>[GlcNAc-(1-&gt;4)-Mur2Ac(oyl-L-Ala-gamma-D-Glu-L-Lys-D-Ala-D-Ala)](n)-di-trans,octa-cis-undecaprenyl diphosphate + beta-D-GlcNAc-(1-&gt;4)-Mur2Ac(oyl-L-Ala-gamma-D-Glu-L-Lys-D-Ala-D-Ala)-di-trans,octa-cis-undecaprenyl diphosphate = [GlcNAc-(1-&gt;4)-Mur2Ac(oyl-L-Ala-gamma-D-Glu-L-Lys-D-Ala-D-Ala)](n+1)-di-trans,octa-cis-undecaprenyl diphosphate + di-trans,octa-cis-undecaprenyl diphosphate + H(+)</text>
        <dbReference type="Rhea" id="RHEA:23708"/>
        <dbReference type="Rhea" id="RHEA-COMP:9602"/>
        <dbReference type="Rhea" id="RHEA-COMP:9603"/>
        <dbReference type="ChEBI" id="CHEBI:15378"/>
        <dbReference type="ChEBI" id="CHEBI:58405"/>
        <dbReference type="ChEBI" id="CHEBI:60033"/>
        <dbReference type="ChEBI" id="CHEBI:78435"/>
        <dbReference type="EC" id="2.4.99.28"/>
    </reaction>
</comment>
<evidence type="ECO:0000256" key="6">
    <source>
        <dbReference type="ARBA" id="ARBA00022692"/>
    </source>
</evidence>
<keyword evidence="6" id="KW-0812">Transmembrane</keyword>
<dbReference type="Gene3D" id="3.40.50.12800">
    <property type="match status" value="1"/>
</dbReference>
<evidence type="ECO:0000256" key="5">
    <source>
        <dbReference type="ARBA" id="ARBA00022679"/>
    </source>
</evidence>
<keyword evidence="8" id="KW-0133">Cell shape</keyword>
<evidence type="ECO:0000256" key="16">
    <source>
        <dbReference type="SAM" id="MobiDB-lite"/>
    </source>
</evidence>
<evidence type="ECO:0000256" key="12">
    <source>
        <dbReference type="ARBA" id="ARBA00023268"/>
    </source>
</evidence>
<evidence type="ECO:0000256" key="14">
    <source>
        <dbReference type="ARBA" id="ARBA00034000"/>
    </source>
</evidence>
<keyword evidence="3" id="KW-0645">Protease</keyword>
<dbReference type="GO" id="GO:0006508">
    <property type="term" value="P:proteolysis"/>
    <property type="evidence" value="ECO:0007669"/>
    <property type="project" value="UniProtKB-KW"/>
</dbReference>
<comment type="caution">
    <text evidence="19">The sequence shown here is derived from an EMBL/GenBank/DDBJ whole genome shotgun (WGS) entry which is preliminary data.</text>
</comment>
<organism evidence="19 20">
    <name type="scientific">Enterococcus canis</name>
    <dbReference type="NCBI Taxonomy" id="214095"/>
    <lineage>
        <taxon>Bacteria</taxon>
        <taxon>Bacillati</taxon>
        <taxon>Bacillota</taxon>
        <taxon>Bacilli</taxon>
        <taxon>Lactobacillales</taxon>
        <taxon>Enterococcaceae</taxon>
        <taxon>Enterococcus</taxon>
    </lineage>
</organism>
<dbReference type="GO" id="GO:0071555">
    <property type="term" value="P:cell wall organization"/>
    <property type="evidence" value="ECO:0007669"/>
    <property type="project" value="UniProtKB-KW"/>
</dbReference>
<evidence type="ECO:0000256" key="9">
    <source>
        <dbReference type="ARBA" id="ARBA00022984"/>
    </source>
</evidence>
<dbReference type="GO" id="GO:0008658">
    <property type="term" value="F:penicillin binding"/>
    <property type="evidence" value="ECO:0007669"/>
    <property type="project" value="InterPro"/>
</dbReference>
<keyword evidence="7" id="KW-0378">Hydrolase</keyword>
<feature type="compositionally biased region" description="Basic and acidic residues" evidence="16">
    <location>
        <begin position="748"/>
        <end position="773"/>
    </location>
</feature>
<gene>
    <name evidence="19" type="ORF">RU97_GL000263</name>
</gene>
<dbReference type="InterPro" id="IPR050396">
    <property type="entry name" value="Glycosyltr_51/Transpeptidase"/>
</dbReference>
<feature type="domain" description="Glycosyl transferase family 51" evidence="18">
    <location>
        <begin position="46"/>
        <end position="217"/>
    </location>
</feature>
<dbReference type="GO" id="GO:0008360">
    <property type="term" value="P:regulation of cell shape"/>
    <property type="evidence" value="ECO:0007669"/>
    <property type="project" value="UniProtKB-KW"/>
</dbReference>
<evidence type="ECO:0000256" key="8">
    <source>
        <dbReference type="ARBA" id="ARBA00022960"/>
    </source>
</evidence>
<evidence type="ECO:0000259" key="18">
    <source>
        <dbReference type="Pfam" id="PF00912"/>
    </source>
</evidence>
<name>A0A1L8RJT1_9ENTE</name>
<evidence type="ECO:0000313" key="19">
    <source>
        <dbReference type="EMBL" id="OJG20030.1"/>
    </source>
</evidence>
<dbReference type="GO" id="GO:0030288">
    <property type="term" value="C:outer membrane-bounded periplasmic space"/>
    <property type="evidence" value="ECO:0007669"/>
    <property type="project" value="TreeGrafter"/>
</dbReference>
<sequence length="773" mass="85730">MGLGIGTGYFAYLVQDTEPPSKEQLEKEINDIEEVSHLAYANDKNFATIRSDIVRTTVASDKMSPLLKKAIISTEDEYFEEHNGVVPKALIRALISDITGLGGSSGGSTLTQQLVKQQILTDETTFKRKANEILMAMRVDKYFSKDEIITTYLNVSPFGRNNLGQNIAGVQEAAQGIFGKNADDLTLPQAAFIAGLPQSPIVYSPYTNTGEVKDDENLQYGLDRKDFVLFSMYREKAISKEEYDEAIKYDLKKDFLKQGKASANENGFLYDTVLHEAILVLMTQDLKKDDLSLAEAQKDGNEDLYNRYYDQAERRLRRNGYTVHSTINEKVYNAMQEAVKKNGYLLDYDNPSNDVQTGNILIDNKTGAVLGFVGGRDYQASQVNNAFYSKRQPGSTIKPIMTYAPAIDQGLIGSASRLPNFPMKIPGTDENLQNSTQVQPNTFVDVRTALEWSFNQTVVSLNEAMKNETGDDLFSYNHYLSKMGIPKDDSWGYWAAPMGTTEMTVLKQANTFQTLANQGKYVEAHLIDKITDNHGNIIYEFKPKETQVFSKATASIMNDLLRSVLDSGNTTQVLDSLSGSAANADWVGKTGTTNEYHDSWLTMSTPKVTLSAWTGYDQNQNLTENSSQYTGMYMAALVNAINNADGKVLGTDQRFKLSGDVKKETVSAFTGEQAGTVDYNGRTIKIPGGTTTSYYAEGGPRSPAFKFGIAGTDSNYDSYWKKYTAAPAPKPSTNNNNSNSNSSNSNNSDKKDEDKKDEDKKDDDKKQDDKKDD</sequence>
<evidence type="ECO:0000256" key="13">
    <source>
        <dbReference type="ARBA" id="ARBA00023316"/>
    </source>
</evidence>
<keyword evidence="11" id="KW-0472">Membrane</keyword>
<dbReference type="SUPFAM" id="SSF53955">
    <property type="entry name" value="Lysozyme-like"/>
    <property type="match status" value="1"/>
</dbReference>
<keyword evidence="10" id="KW-1133">Transmembrane helix</keyword>
<dbReference type="AlphaFoldDB" id="A0A1L8RJT1"/>
<dbReference type="Gene3D" id="1.10.3810.10">
    <property type="entry name" value="Biosynthetic peptidoglycan transglycosylase-like"/>
    <property type="match status" value="1"/>
</dbReference>
<dbReference type="SUPFAM" id="SSF56601">
    <property type="entry name" value="beta-lactamase/transpeptidase-like"/>
    <property type="match status" value="1"/>
</dbReference>
<evidence type="ECO:0000256" key="11">
    <source>
        <dbReference type="ARBA" id="ARBA00023136"/>
    </source>
</evidence>
<accession>A0A1L8RJT1</accession>
<dbReference type="GO" id="GO:0009002">
    <property type="term" value="F:serine-type D-Ala-D-Ala carboxypeptidase activity"/>
    <property type="evidence" value="ECO:0007669"/>
    <property type="project" value="UniProtKB-EC"/>
</dbReference>
<evidence type="ECO:0000256" key="15">
    <source>
        <dbReference type="ARBA" id="ARBA00049902"/>
    </source>
</evidence>
<dbReference type="Pfam" id="PF00905">
    <property type="entry name" value="Transpeptidase"/>
    <property type="match status" value="1"/>
</dbReference>
<dbReference type="GO" id="GO:0009252">
    <property type="term" value="P:peptidoglycan biosynthetic process"/>
    <property type="evidence" value="ECO:0007669"/>
    <property type="project" value="UniProtKB-KW"/>
</dbReference>
<dbReference type="InterPro" id="IPR036950">
    <property type="entry name" value="PBP_transglycosylase"/>
</dbReference>
<proteinExistence type="predicted"/>
<dbReference type="PANTHER" id="PTHR32282:SF32">
    <property type="entry name" value="PENICILLIN-BINDING PROTEIN 2A"/>
    <property type="match status" value="1"/>
</dbReference>
<keyword evidence="13" id="KW-0961">Cell wall biogenesis/degradation</keyword>
<keyword evidence="5" id="KW-0808">Transferase</keyword>
<feature type="domain" description="Penicillin-binding protein transpeptidase" evidence="17">
    <location>
        <begin position="360"/>
        <end position="618"/>
    </location>
</feature>
<dbReference type="Gene3D" id="3.40.710.10">
    <property type="entry name" value="DD-peptidase/beta-lactamase superfamily"/>
    <property type="match status" value="1"/>
</dbReference>
<dbReference type="InterPro" id="IPR012338">
    <property type="entry name" value="Beta-lactam/transpept-like"/>
</dbReference>
<keyword evidence="20" id="KW-1185">Reference proteome</keyword>
<evidence type="ECO:0000256" key="2">
    <source>
        <dbReference type="ARBA" id="ARBA00022645"/>
    </source>
</evidence>
<keyword evidence="9" id="KW-0573">Peptidoglycan synthesis</keyword>
<evidence type="ECO:0000313" key="20">
    <source>
        <dbReference type="Proteomes" id="UP000181884"/>
    </source>
</evidence>
<dbReference type="STRING" id="214095.RU97_GL000263"/>
<reference evidence="19 20" key="1">
    <citation type="submission" date="2014-12" db="EMBL/GenBank/DDBJ databases">
        <title>Draft genome sequences of 29 type strains of Enterococci.</title>
        <authorList>
            <person name="Zhong Z."/>
            <person name="Sun Z."/>
            <person name="Liu W."/>
            <person name="Zhang W."/>
            <person name="Zhang H."/>
        </authorList>
    </citation>
    <scope>NUCLEOTIDE SEQUENCE [LARGE SCALE GENOMIC DNA]</scope>
    <source>
        <strain evidence="19 20">DSM 17029</strain>
    </source>
</reference>
<evidence type="ECO:0000256" key="7">
    <source>
        <dbReference type="ARBA" id="ARBA00022801"/>
    </source>
</evidence>
<evidence type="ECO:0000256" key="4">
    <source>
        <dbReference type="ARBA" id="ARBA00022676"/>
    </source>
</evidence>
<evidence type="ECO:0000256" key="3">
    <source>
        <dbReference type="ARBA" id="ARBA00022670"/>
    </source>
</evidence>
<keyword evidence="1" id="KW-1003">Cell membrane</keyword>
<dbReference type="EMBL" id="JXKH01000001">
    <property type="protein sequence ID" value="OJG20030.1"/>
    <property type="molecule type" value="Genomic_DNA"/>
</dbReference>
<evidence type="ECO:0000256" key="10">
    <source>
        <dbReference type="ARBA" id="ARBA00022989"/>
    </source>
</evidence>
<feature type="region of interest" description="Disordered" evidence="16">
    <location>
        <begin position="724"/>
        <end position="773"/>
    </location>
</feature>
<dbReference type="InterPro" id="IPR001264">
    <property type="entry name" value="Glyco_trans_51"/>
</dbReference>
<feature type="compositionally biased region" description="Low complexity" evidence="16">
    <location>
        <begin position="734"/>
        <end position="747"/>
    </location>
</feature>
<evidence type="ECO:0000259" key="17">
    <source>
        <dbReference type="Pfam" id="PF00905"/>
    </source>
</evidence>
<keyword evidence="2" id="KW-0121">Carboxypeptidase</keyword>
<keyword evidence="12" id="KW-0511">Multifunctional enzyme</keyword>
<dbReference type="PANTHER" id="PTHR32282">
    <property type="entry name" value="BINDING PROTEIN TRANSPEPTIDASE, PUTATIVE-RELATED"/>
    <property type="match status" value="1"/>
</dbReference>
<keyword evidence="4" id="KW-0328">Glycosyltransferase</keyword>
<dbReference type="InterPro" id="IPR001460">
    <property type="entry name" value="PCN-bd_Tpept"/>
</dbReference>
<evidence type="ECO:0000256" key="1">
    <source>
        <dbReference type="ARBA" id="ARBA00022475"/>
    </source>
</evidence>
<dbReference type="GO" id="GO:0008955">
    <property type="term" value="F:peptidoglycan glycosyltransferase activity"/>
    <property type="evidence" value="ECO:0007669"/>
    <property type="project" value="UniProtKB-EC"/>
</dbReference>